<dbReference type="PANTHER" id="PTHR15046">
    <property type="entry name" value="GLYCO_TRANS_2-LIKE DOMAIN-CONTAINING PROTEIN"/>
    <property type="match status" value="1"/>
</dbReference>
<comment type="caution">
    <text evidence="2">The sequence shown here is derived from an EMBL/GenBank/DDBJ whole genome shotgun (WGS) entry which is preliminary data.</text>
</comment>
<proteinExistence type="predicted"/>
<name>A0ABT0NK41_9FIRM</name>
<dbReference type="EMBL" id="SNUZ01000016">
    <property type="protein sequence ID" value="MCL3788477.1"/>
    <property type="molecule type" value="Genomic_DNA"/>
</dbReference>
<protein>
    <submittedName>
        <fullName evidence="2">Glycosyltransferase</fullName>
    </submittedName>
</protein>
<accession>A0ABT0NK41</accession>
<feature type="domain" description="Glycosyltransferase 2-like" evidence="1">
    <location>
        <begin position="83"/>
        <end position="182"/>
    </location>
</feature>
<evidence type="ECO:0000259" key="1">
    <source>
        <dbReference type="Pfam" id="PF00535"/>
    </source>
</evidence>
<dbReference type="PANTHER" id="PTHR15046:SF3">
    <property type="entry name" value="BETA-1,4 N-ACETYLGALACTOSAMINYLTRANSFERASE 2-LIKE"/>
    <property type="match status" value="1"/>
</dbReference>
<sequence length="302" mass="34879">MSKAMNIAKKICKSPLAPLAKVAFDIFAKVQFGYLNLKWKISGKKMPTAEQAHEVTQNVTFMFKSFERQKQAKKLYKNIQKHYPGAKVMIADDSKVPLEIKTKHNPPTVIHMPFNSGLSKGLNLTLAEVKTEYLMRMDDDELLTPLSNIYDELSFLKSHKDIDLVGFVPLTAGKCTPVQKIARNYNEFDMKNAYKPLKIPHLTKIDENHIVYGKVPNIFLARTQKIKEIGWDDNIRMIDHHEFFLRAAGNIVSVMNPNTAVFHIHNPFDNYYNSFRSDFRDDFYYIKGKMLATRKSLRQDKS</sequence>
<organism evidence="2 3">
    <name type="scientific">Ruminococcus bromii</name>
    <dbReference type="NCBI Taxonomy" id="40518"/>
    <lineage>
        <taxon>Bacteria</taxon>
        <taxon>Bacillati</taxon>
        <taxon>Bacillota</taxon>
        <taxon>Clostridia</taxon>
        <taxon>Eubacteriales</taxon>
        <taxon>Oscillospiraceae</taxon>
        <taxon>Ruminococcus</taxon>
    </lineage>
</organism>
<gene>
    <name evidence="2" type="ORF">E2N93_10860</name>
</gene>
<dbReference type="Pfam" id="PF00535">
    <property type="entry name" value="Glycos_transf_2"/>
    <property type="match status" value="1"/>
</dbReference>
<dbReference type="InterPro" id="IPR029044">
    <property type="entry name" value="Nucleotide-diphossugar_trans"/>
</dbReference>
<dbReference type="RefSeq" id="WP_249377306.1">
    <property type="nucleotide sequence ID" value="NZ_SNUZ01000016.1"/>
</dbReference>
<dbReference type="SUPFAM" id="SSF53448">
    <property type="entry name" value="Nucleotide-diphospho-sugar transferases"/>
    <property type="match status" value="1"/>
</dbReference>
<dbReference type="Proteomes" id="UP001056693">
    <property type="component" value="Unassembled WGS sequence"/>
</dbReference>
<dbReference type="InterPro" id="IPR001173">
    <property type="entry name" value="Glyco_trans_2-like"/>
</dbReference>
<keyword evidence="3" id="KW-1185">Reference proteome</keyword>
<evidence type="ECO:0000313" key="2">
    <source>
        <dbReference type="EMBL" id="MCL3788477.1"/>
    </source>
</evidence>
<reference evidence="2 3" key="1">
    <citation type="submission" date="2019-03" db="EMBL/GenBank/DDBJ databases">
        <authorList>
            <person name="Molinero N."/>
            <person name="Sanchez B."/>
            <person name="Walker A."/>
            <person name="Duncan S."/>
            <person name="Delgado S."/>
            <person name="Margolles A."/>
        </authorList>
    </citation>
    <scope>NUCLEOTIDE SEQUENCE [LARGE SCALE GENOMIC DNA]</scope>
    <source>
        <strain evidence="2 3">IPLA60002</strain>
    </source>
</reference>
<dbReference type="Gene3D" id="3.90.550.10">
    <property type="entry name" value="Spore Coat Polysaccharide Biosynthesis Protein SpsA, Chain A"/>
    <property type="match status" value="1"/>
</dbReference>
<evidence type="ECO:0000313" key="3">
    <source>
        <dbReference type="Proteomes" id="UP001056693"/>
    </source>
</evidence>